<proteinExistence type="predicted"/>
<dbReference type="KEGG" id="tps:THAPSDRAFT_25652"/>
<dbReference type="GO" id="GO:0008270">
    <property type="term" value="F:zinc ion binding"/>
    <property type="evidence" value="ECO:0007669"/>
    <property type="project" value="UniProtKB-KW"/>
</dbReference>
<dbReference type="InterPro" id="IPR017907">
    <property type="entry name" value="Znf_RING_CS"/>
</dbReference>
<feature type="domain" description="RING-type" evidence="9">
    <location>
        <begin position="344"/>
        <end position="395"/>
    </location>
</feature>
<feature type="region of interest" description="Disordered" evidence="8">
    <location>
        <begin position="162"/>
        <end position="186"/>
    </location>
</feature>
<dbReference type="PROSITE" id="PS50088">
    <property type="entry name" value="ANK_REPEAT"/>
    <property type="match status" value="1"/>
</dbReference>
<feature type="compositionally biased region" description="Low complexity" evidence="8">
    <location>
        <begin position="166"/>
        <end position="181"/>
    </location>
</feature>
<dbReference type="PaxDb" id="35128-Thaps25652"/>
<accession>B8CEX8</accession>
<evidence type="ECO:0000256" key="4">
    <source>
        <dbReference type="ARBA" id="ARBA00022833"/>
    </source>
</evidence>
<dbReference type="HOGENOM" id="CLU_374100_0_0_1"/>
<dbReference type="PANTHER" id="PTHR24173:SF74">
    <property type="entry name" value="ANKYRIN REPEAT DOMAIN-CONTAINING PROTEIN 16"/>
    <property type="match status" value="1"/>
</dbReference>
<dbReference type="SMART" id="SM00248">
    <property type="entry name" value="ANK"/>
    <property type="match status" value="3"/>
</dbReference>
<dbReference type="Gene3D" id="1.25.40.20">
    <property type="entry name" value="Ankyrin repeat-containing domain"/>
    <property type="match status" value="1"/>
</dbReference>
<keyword evidence="2" id="KW-0677">Repeat</keyword>
<dbReference type="PROSITE" id="PS50089">
    <property type="entry name" value="ZF_RING_2"/>
    <property type="match status" value="1"/>
</dbReference>
<dbReference type="Pfam" id="PF13857">
    <property type="entry name" value="Ank_5"/>
    <property type="match status" value="1"/>
</dbReference>
<dbReference type="Proteomes" id="UP000001449">
    <property type="component" value="Chromosome 20"/>
</dbReference>
<feature type="repeat" description="ANK" evidence="6">
    <location>
        <begin position="528"/>
        <end position="560"/>
    </location>
</feature>
<sequence>MGIEANTQNRWRTARERNRLKARYEVQSRIASLVHHQRHQIGVGDALLDVDGCRDDVCGAVGEESLATTSYNSNNDELSLEDINTILIYLQAVIKNDLSAFSVASLARHGHLLNKPLPTISTTTTPASATVDLAGGIPKNGIDTREGALFALSMFLSTAQMERNAPSPSTSSTLPSTAITPNDASLQPQPATLATSKFGADFVHNRLLPYMQHRQHNGQQLTLVEYASLLGRHGIVSLLLLGGVDPTLSGLEVMFDSYGSGIDRKSIQTSTADMASRKVLALLHSLNVQSADDDKQQSIDRSSSSVGGSSSFIPMSLWCYMIRAMIEMRMASVLDTQPQSISKCSVCNRQHTKLLPFGSPCNHTICEPCIWIHLADTVPVFTDVKRDVVTCPTCSAEFEGDFHCRKRASDGAHASFERLSLQLINHESKDGEDEHIDVTQQRHHRRLESLAKFKGLPVTSFELKSKKKRKRIKDPIHSTWEEALQTLIDGHRCQDVRSDRFFRSVISSPQLVIGYLNAGIDLNMTNDYGQTPLYLSCWKGSALIVQSLLEYGADISIAANGGSTCRSVAEYHGRNDIAQLLERYGDTLGTIKNHASLSSTLTSPNTYEVSFLIEPTTDHPGRGALVVDSALTEHQLQQLEALLDTLPISTCVEANEVADSTKDKSVYRPTRSYYCDAEETIQTMLEGCVEAARDALAKEGCLQSDSVIHDTGESHPHQCFSTCGSSDTKEKVVFFLPTWICVA</sequence>
<protein>
    <recommendedName>
        <fullName evidence="9">RING-type domain-containing protein</fullName>
    </recommendedName>
</protein>
<keyword evidence="11" id="KW-1185">Reference proteome</keyword>
<keyword evidence="3 7" id="KW-0863">Zinc-finger</keyword>
<dbReference type="eggNOG" id="ENOG502SCU4">
    <property type="taxonomic scope" value="Eukaryota"/>
</dbReference>
<dbReference type="SUPFAM" id="SSF48403">
    <property type="entry name" value="Ankyrin repeat"/>
    <property type="match status" value="1"/>
</dbReference>
<dbReference type="AlphaFoldDB" id="B8CEX8"/>
<dbReference type="SUPFAM" id="SSF57850">
    <property type="entry name" value="RING/U-box"/>
    <property type="match status" value="1"/>
</dbReference>
<evidence type="ECO:0000256" key="8">
    <source>
        <dbReference type="SAM" id="MobiDB-lite"/>
    </source>
</evidence>
<dbReference type="InParanoid" id="B8CEX8"/>
<dbReference type="EMBL" id="CM000652">
    <property type="protein sequence ID" value="EED87981.1"/>
    <property type="molecule type" value="Genomic_DNA"/>
</dbReference>
<dbReference type="InterPro" id="IPR036770">
    <property type="entry name" value="Ankyrin_rpt-contain_sf"/>
</dbReference>
<evidence type="ECO:0000256" key="5">
    <source>
        <dbReference type="ARBA" id="ARBA00023043"/>
    </source>
</evidence>
<dbReference type="PROSITE" id="PS50297">
    <property type="entry name" value="ANK_REP_REGION"/>
    <property type="match status" value="1"/>
</dbReference>
<gene>
    <name evidence="10" type="ORF">THAPSDRAFT_25652</name>
</gene>
<evidence type="ECO:0000313" key="10">
    <source>
        <dbReference type="EMBL" id="EED87981.1"/>
    </source>
</evidence>
<evidence type="ECO:0000256" key="7">
    <source>
        <dbReference type="PROSITE-ProRule" id="PRU00175"/>
    </source>
</evidence>
<keyword evidence="5 6" id="KW-0040">ANK repeat</keyword>
<evidence type="ECO:0000259" key="9">
    <source>
        <dbReference type="PROSITE" id="PS50089"/>
    </source>
</evidence>
<dbReference type="PROSITE" id="PS00518">
    <property type="entry name" value="ZF_RING_1"/>
    <property type="match status" value="1"/>
</dbReference>
<dbReference type="PANTHER" id="PTHR24173">
    <property type="entry name" value="ANKYRIN REPEAT CONTAINING"/>
    <property type="match status" value="1"/>
</dbReference>
<keyword evidence="4" id="KW-0862">Zinc</keyword>
<dbReference type="STRING" id="35128.B8CEX8"/>
<dbReference type="RefSeq" id="XP_002294621.1">
    <property type="nucleotide sequence ID" value="XM_002294585.1"/>
</dbReference>
<dbReference type="InterPro" id="IPR002110">
    <property type="entry name" value="Ankyrin_rpt"/>
</dbReference>
<evidence type="ECO:0000256" key="1">
    <source>
        <dbReference type="ARBA" id="ARBA00022723"/>
    </source>
</evidence>
<evidence type="ECO:0000256" key="3">
    <source>
        <dbReference type="ARBA" id="ARBA00022771"/>
    </source>
</evidence>
<keyword evidence="1" id="KW-0479">Metal-binding</keyword>
<evidence type="ECO:0000313" key="11">
    <source>
        <dbReference type="Proteomes" id="UP000001449"/>
    </source>
</evidence>
<evidence type="ECO:0000256" key="2">
    <source>
        <dbReference type="ARBA" id="ARBA00022737"/>
    </source>
</evidence>
<dbReference type="InterPro" id="IPR013083">
    <property type="entry name" value="Znf_RING/FYVE/PHD"/>
</dbReference>
<reference evidence="10 11" key="2">
    <citation type="journal article" date="2008" name="Nature">
        <title>The Phaeodactylum genome reveals the evolutionary history of diatom genomes.</title>
        <authorList>
            <person name="Bowler C."/>
            <person name="Allen A.E."/>
            <person name="Badger J.H."/>
            <person name="Grimwood J."/>
            <person name="Jabbari K."/>
            <person name="Kuo A."/>
            <person name="Maheswari U."/>
            <person name="Martens C."/>
            <person name="Maumus F."/>
            <person name="Otillar R.P."/>
            <person name="Rayko E."/>
            <person name="Salamov A."/>
            <person name="Vandepoele K."/>
            <person name="Beszteri B."/>
            <person name="Gruber A."/>
            <person name="Heijde M."/>
            <person name="Katinka M."/>
            <person name="Mock T."/>
            <person name="Valentin K."/>
            <person name="Verret F."/>
            <person name="Berges J.A."/>
            <person name="Brownlee C."/>
            <person name="Cadoret J.P."/>
            <person name="Chiovitti A."/>
            <person name="Choi C.J."/>
            <person name="Coesel S."/>
            <person name="De Martino A."/>
            <person name="Detter J.C."/>
            <person name="Durkin C."/>
            <person name="Falciatore A."/>
            <person name="Fournet J."/>
            <person name="Haruta M."/>
            <person name="Huysman M.J."/>
            <person name="Jenkins B.D."/>
            <person name="Jiroutova K."/>
            <person name="Jorgensen R.E."/>
            <person name="Joubert Y."/>
            <person name="Kaplan A."/>
            <person name="Kroger N."/>
            <person name="Kroth P.G."/>
            <person name="La Roche J."/>
            <person name="Lindquist E."/>
            <person name="Lommer M."/>
            <person name="Martin-Jezequel V."/>
            <person name="Lopez P.J."/>
            <person name="Lucas S."/>
            <person name="Mangogna M."/>
            <person name="McGinnis K."/>
            <person name="Medlin L.K."/>
            <person name="Montsant A."/>
            <person name="Oudot-Le Secq M.P."/>
            <person name="Napoli C."/>
            <person name="Obornik M."/>
            <person name="Parker M.S."/>
            <person name="Petit J.L."/>
            <person name="Porcel B.M."/>
            <person name="Poulsen N."/>
            <person name="Robison M."/>
            <person name="Rychlewski L."/>
            <person name="Rynearson T.A."/>
            <person name="Schmutz J."/>
            <person name="Shapiro H."/>
            <person name="Siaut M."/>
            <person name="Stanley M."/>
            <person name="Sussman M.R."/>
            <person name="Taylor A.R."/>
            <person name="Vardi A."/>
            <person name="von Dassow P."/>
            <person name="Vyverman W."/>
            <person name="Willis A."/>
            <person name="Wyrwicz L.S."/>
            <person name="Rokhsar D.S."/>
            <person name="Weissenbach J."/>
            <person name="Armbrust E.V."/>
            <person name="Green B.R."/>
            <person name="Van de Peer Y."/>
            <person name="Grigoriev I.V."/>
        </authorList>
    </citation>
    <scope>NUCLEOTIDE SEQUENCE [LARGE SCALE GENOMIC DNA]</scope>
    <source>
        <strain evidence="10 11">CCMP1335</strain>
    </source>
</reference>
<organism evidence="10 11">
    <name type="scientific">Thalassiosira pseudonana</name>
    <name type="common">Marine diatom</name>
    <name type="synonym">Cyclotella nana</name>
    <dbReference type="NCBI Taxonomy" id="35128"/>
    <lineage>
        <taxon>Eukaryota</taxon>
        <taxon>Sar</taxon>
        <taxon>Stramenopiles</taxon>
        <taxon>Ochrophyta</taxon>
        <taxon>Bacillariophyta</taxon>
        <taxon>Coscinodiscophyceae</taxon>
        <taxon>Thalassiosirophycidae</taxon>
        <taxon>Thalassiosirales</taxon>
        <taxon>Thalassiosiraceae</taxon>
        <taxon>Thalassiosira</taxon>
    </lineage>
</organism>
<reference evidence="10 11" key="1">
    <citation type="journal article" date="2004" name="Science">
        <title>The genome of the diatom Thalassiosira pseudonana: ecology, evolution, and metabolism.</title>
        <authorList>
            <person name="Armbrust E.V."/>
            <person name="Berges J.A."/>
            <person name="Bowler C."/>
            <person name="Green B.R."/>
            <person name="Martinez D."/>
            <person name="Putnam N.H."/>
            <person name="Zhou S."/>
            <person name="Allen A.E."/>
            <person name="Apt K.E."/>
            <person name="Bechner M."/>
            <person name="Brzezinski M.A."/>
            <person name="Chaal B.K."/>
            <person name="Chiovitti A."/>
            <person name="Davis A.K."/>
            <person name="Demarest M.S."/>
            <person name="Detter J.C."/>
            <person name="Glavina T."/>
            <person name="Goodstein D."/>
            <person name="Hadi M.Z."/>
            <person name="Hellsten U."/>
            <person name="Hildebrand M."/>
            <person name="Jenkins B.D."/>
            <person name="Jurka J."/>
            <person name="Kapitonov V.V."/>
            <person name="Kroger N."/>
            <person name="Lau W.W."/>
            <person name="Lane T.W."/>
            <person name="Larimer F.W."/>
            <person name="Lippmeier J.C."/>
            <person name="Lucas S."/>
            <person name="Medina M."/>
            <person name="Montsant A."/>
            <person name="Obornik M."/>
            <person name="Parker M.S."/>
            <person name="Palenik B."/>
            <person name="Pazour G.J."/>
            <person name="Richardson P.M."/>
            <person name="Rynearson T.A."/>
            <person name="Saito M.A."/>
            <person name="Schwartz D.C."/>
            <person name="Thamatrakoln K."/>
            <person name="Valentin K."/>
            <person name="Vardi A."/>
            <person name="Wilkerson F.P."/>
            <person name="Rokhsar D.S."/>
        </authorList>
    </citation>
    <scope>NUCLEOTIDE SEQUENCE [LARGE SCALE GENOMIC DNA]</scope>
    <source>
        <strain evidence="10 11">CCMP1335</strain>
    </source>
</reference>
<dbReference type="GeneID" id="7443387"/>
<dbReference type="InterPro" id="IPR001841">
    <property type="entry name" value="Znf_RING"/>
</dbReference>
<dbReference type="Gene3D" id="3.30.40.10">
    <property type="entry name" value="Zinc/RING finger domain, C3HC4 (zinc finger)"/>
    <property type="match status" value="1"/>
</dbReference>
<name>B8CEX8_THAPS</name>
<evidence type="ECO:0000256" key="6">
    <source>
        <dbReference type="PROSITE-ProRule" id="PRU00023"/>
    </source>
</evidence>
<dbReference type="SMART" id="SM00184">
    <property type="entry name" value="RING"/>
    <property type="match status" value="1"/>
</dbReference>